<dbReference type="OMA" id="PCPSYMP"/>
<dbReference type="PANTHER" id="PTHR36384">
    <property type="entry name" value="SAWADEE PROTEIN"/>
    <property type="match status" value="1"/>
</dbReference>
<dbReference type="Gramene" id="KZM96430">
    <property type="protein sequence ID" value="KZM96430"/>
    <property type="gene ID" value="DCAR_019672"/>
</dbReference>
<dbReference type="Pfam" id="PF16719">
    <property type="entry name" value="SAWADEE"/>
    <property type="match status" value="1"/>
</dbReference>
<dbReference type="AlphaFoldDB" id="A0A162A765"/>
<dbReference type="GO" id="GO:0003682">
    <property type="term" value="F:chromatin binding"/>
    <property type="evidence" value="ECO:0007669"/>
    <property type="project" value="InterPro"/>
</dbReference>
<accession>A0A162A765</accession>
<dbReference type="PANTHER" id="PTHR36384:SF1">
    <property type="entry name" value="SAWADEE PROTEIN"/>
    <property type="match status" value="1"/>
</dbReference>
<organism evidence="2">
    <name type="scientific">Daucus carota subsp. sativus</name>
    <name type="common">Carrot</name>
    <dbReference type="NCBI Taxonomy" id="79200"/>
    <lineage>
        <taxon>Eukaryota</taxon>
        <taxon>Viridiplantae</taxon>
        <taxon>Streptophyta</taxon>
        <taxon>Embryophyta</taxon>
        <taxon>Tracheophyta</taxon>
        <taxon>Spermatophyta</taxon>
        <taxon>Magnoliopsida</taxon>
        <taxon>eudicotyledons</taxon>
        <taxon>Gunneridae</taxon>
        <taxon>Pentapetalae</taxon>
        <taxon>asterids</taxon>
        <taxon>campanulids</taxon>
        <taxon>Apiales</taxon>
        <taxon>Apiaceae</taxon>
        <taxon>Apioideae</taxon>
        <taxon>Scandiceae</taxon>
        <taxon>Daucinae</taxon>
        <taxon>Daucus</taxon>
        <taxon>Daucus sect. Daucus</taxon>
    </lineage>
</organism>
<dbReference type="Gene3D" id="2.30.30.140">
    <property type="match status" value="1"/>
</dbReference>
<protein>
    <recommendedName>
        <fullName evidence="1">SAWADEE domain-containing protein</fullName>
    </recommendedName>
</protein>
<reference evidence="2" key="1">
    <citation type="journal article" date="2016" name="Nat. Genet.">
        <title>A high-quality carrot genome assembly provides new insights into carotenoid accumulation and asterid genome evolution.</title>
        <authorList>
            <person name="Iorizzo M."/>
            <person name="Ellison S."/>
            <person name="Senalik D."/>
            <person name="Zeng P."/>
            <person name="Satapoomin P."/>
            <person name="Huang J."/>
            <person name="Bowman M."/>
            <person name="Iovene M."/>
            <person name="Sanseverino W."/>
            <person name="Cavagnaro P."/>
            <person name="Yildiz M."/>
            <person name="Macko-Podgorni A."/>
            <person name="Moranska E."/>
            <person name="Grzebelus E."/>
            <person name="Grzebelus D."/>
            <person name="Ashrafi H."/>
            <person name="Zheng Z."/>
            <person name="Cheng S."/>
            <person name="Spooner D."/>
            <person name="Van Deynze A."/>
            <person name="Simon P."/>
        </authorList>
    </citation>
    <scope>NUCLEOTIDE SEQUENCE [LARGE SCALE GENOMIC DNA]</scope>
    <source>
        <tissue evidence="2">Leaf</tissue>
    </source>
</reference>
<evidence type="ECO:0000313" key="2">
    <source>
        <dbReference type="EMBL" id="KZM96430.1"/>
    </source>
</evidence>
<dbReference type="EMBL" id="LNRQ01000005">
    <property type="protein sequence ID" value="KZM96430.1"/>
    <property type="molecule type" value="Genomic_DNA"/>
</dbReference>
<proteinExistence type="predicted"/>
<dbReference type="InterPro" id="IPR032001">
    <property type="entry name" value="SAWADEE_dom"/>
</dbReference>
<comment type="caution">
    <text evidence="2">The sequence shown here is derived from an EMBL/GenBank/DDBJ whole genome shotgun (WGS) entry which is preliminary data.</text>
</comment>
<dbReference type="STRING" id="79200.A0A162A765"/>
<name>A0A162A765_DAUCS</name>
<feature type="domain" description="SAWADEE" evidence="1">
    <location>
        <begin position="11"/>
        <end position="147"/>
    </location>
</feature>
<gene>
    <name evidence="2" type="ORF">DCAR_019672</name>
</gene>
<evidence type="ECO:0000259" key="1">
    <source>
        <dbReference type="Pfam" id="PF16719"/>
    </source>
</evidence>
<sequence>MATKPPAGDIFDLEFRCSDDDAWYSVRAILVSGTLTIQFENFPEISFGVTEFDSLEHLDEFTRRIRPVSTQLQDSECYKIDKGMKVCAYSSWREDDLRYYDAIVEAIEFKDHLFEKGEEECLCTFVLSWLHGPNAGNMSSSGVASICLVNTNAPLNSTILTFLKLAKENIKRASLRTRSVSKSYSTPTTTPDPVASFQIDEDRDIGGVPFNMNKVEELGNHHYILIDNLEKDLSPTSVIEFIRKQTSITAEAYVFPSLLAESYTRGAIVLASKRSLEEIYKFLINPDHAIVSSTGRPWVITEEKMRRGYFKSVGSLMPRSQGGIVEDKLKVVRAGTEEFRKAARLKNLFKDFTDHQRQLHERLTLEHNKNLYPSSASYPGAG</sequence>